<gene>
    <name evidence="2" type="ORF">C2845_PM04G06590</name>
</gene>
<dbReference type="CDD" id="cd22160">
    <property type="entry name" value="F-box_AtFBL13-like"/>
    <property type="match status" value="1"/>
</dbReference>
<dbReference type="PANTHER" id="PTHR34223">
    <property type="entry name" value="OS11G0201299 PROTEIN"/>
    <property type="match status" value="1"/>
</dbReference>
<dbReference type="SUPFAM" id="SSF81383">
    <property type="entry name" value="F-box domain"/>
    <property type="match status" value="1"/>
</dbReference>
<reference evidence="3" key="1">
    <citation type="journal article" date="2019" name="Nat. Commun.">
        <title>The genome of broomcorn millet.</title>
        <authorList>
            <person name="Zou C."/>
            <person name="Miki D."/>
            <person name="Li D."/>
            <person name="Tang Q."/>
            <person name="Xiao L."/>
            <person name="Rajput S."/>
            <person name="Deng P."/>
            <person name="Jia W."/>
            <person name="Huang R."/>
            <person name="Zhang M."/>
            <person name="Sun Y."/>
            <person name="Hu J."/>
            <person name="Fu X."/>
            <person name="Schnable P.S."/>
            <person name="Li F."/>
            <person name="Zhang H."/>
            <person name="Feng B."/>
            <person name="Zhu X."/>
            <person name="Liu R."/>
            <person name="Schnable J.C."/>
            <person name="Zhu J.-K."/>
            <person name="Zhang H."/>
        </authorList>
    </citation>
    <scope>NUCLEOTIDE SEQUENCE [LARGE SCALE GENOMIC DNA]</scope>
</reference>
<evidence type="ECO:0000259" key="1">
    <source>
        <dbReference type="PROSITE" id="PS50181"/>
    </source>
</evidence>
<evidence type="ECO:0000313" key="2">
    <source>
        <dbReference type="EMBL" id="RLM84443.1"/>
    </source>
</evidence>
<protein>
    <recommendedName>
        <fullName evidence="1">F-box domain-containing protein</fullName>
    </recommendedName>
</protein>
<dbReference type="InterPro" id="IPR001810">
    <property type="entry name" value="F-box_dom"/>
</dbReference>
<accession>A0A3L6QL21</accession>
<comment type="caution">
    <text evidence="2">The sequence shown here is derived from an EMBL/GenBank/DDBJ whole genome shotgun (WGS) entry which is preliminary data.</text>
</comment>
<organism evidence="2 3">
    <name type="scientific">Panicum miliaceum</name>
    <name type="common">Proso millet</name>
    <name type="synonym">Broomcorn millet</name>
    <dbReference type="NCBI Taxonomy" id="4540"/>
    <lineage>
        <taxon>Eukaryota</taxon>
        <taxon>Viridiplantae</taxon>
        <taxon>Streptophyta</taxon>
        <taxon>Embryophyta</taxon>
        <taxon>Tracheophyta</taxon>
        <taxon>Spermatophyta</taxon>
        <taxon>Magnoliopsida</taxon>
        <taxon>Liliopsida</taxon>
        <taxon>Poales</taxon>
        <taxon>Poaceae</taxon>
        <taxon>PACMAD clade</taxon>
        <taxon>Panicoideae</taxon>
        <taxon>Panicodae</taxon>
        <taxon>Paniceae</taxon>
        <taxon>Panicinae</taxon>
        <taxon>Panicum</taxon>
        <taxon>Panicum sect. Panicum</taxon>
    </lineage>
</organism>
<dbReference type="OrthoDB" id="1933116at2759"/>
<evidence type="ECO:0000313" key="3">
    <source>
        <dbReference type="Proteomes" id="UP000275267"/>
    </source>
</evidence>
<dbReference type="Proteomes" id="UP000275267">
    <property type="component" value="Unassembled WGS sequence"/>
</dbReference>
<dbReference type="Pfam" id="PF00646">
    <property type="entry name" value="F-box"/>
    <property type="match status" value="1"/>
</dbReference>
<keyword evidence="3" id="KW-1185">Reference proteome</keyword>
<dbReference type="InterPro" id="IPR036047">
    <property type="entry name" value="F-box-like_dom_sf"/>
</dbReference>
<dbReference type="Gene3D" id="1.20.1280.50">
    <property type="match status" value="1"/>
</dbReference>
<dbReference type="PANTHER" id="PTHR34223:SF70">
    <property type="entry name" value="F-BOX DOMAIN-CONTAINING PROTEIN"/>
    <property type="match status" value="1"/>
</dbReference>
<feature type="domain" description="F-box" evidence="1">
    <location>
        <begin position="33"/>
        <end position="86"/>
    </location>
</feature>
<dbReference type="InterPro" id="IPR053781">
    <property type="entry name" value="F-box_AtFBL13-like"/>
</dbReference>
<sequence>MPYESNLVLLKKEVEMMQPETIVKRTGGPTSTMDRLSALPDVLLHAILSFLPALQAVRTCLLSQQWRHLWRSAPYFCPMDERWAQRGLCHQPACVP</sequence>
<dbReference type="PROSITE" id="PS50181">
    <property type="entry name" value="FBOX"/>
    <property type="match status" value="1"/>
</dbReference>
<dbReference type="STRING" id="4540.A0A3L6QL21"/>
<name>A0A3L6QL21_PANMI</name>
<dbReference type="AlphaFoldDB" id="A0A3L6QL21"/>
<proteinExistence type="predicted"/>
<dbReference type="InterPro" id="IPR053197">
    <property type="entry name" value="F-box_SCFL_complex_component"/>
</dbReference>
<dbReference type="EMBL" id="PQIB02000011">
    <property type="protein sequence ID" value="RLM84443.1"/>
    <property type="molecule type" value="Genomic_DNA"/>
</dbReference>